<gene>
    <name evidence="3" type="ORF">Z043_119766</name>
</gene>
<dbReference type="Pfam" id="PF06625">
    <property type="entry name" value="DUF1151"/>
    <property type="match status" value="1"/>
</dbReference>
<comment type="caution">
    <text evidence="3">The sequence shown here is derived from an EMBL/GenBank/DDBJ whole genome shotgun (WGS) entry which is preliminary data.</text>
</comment>
<dbReference type="AlphaFoldDB" id="A0A0P7URD7"/>
<proteinExistence type="predicted"/>
<evidence type="ECO:0000313" key="3">
    <source>
        <dbReference type="EMBL" id="KPP62072.1"/>
    </source>
</evidence>
<dbReference type="EMBL" id="JARO02008995">
    <property type="protein sequence ID" value="KPP62072.1"/>
    <property type="molecule type" value="Genomic_DNA"/>
</dbReference>
<evidence type="ECO:0000256" key="2">
    <source>
        <dbReference type="SAM" id="MobiDB-lite"/>
    </source>
</evidence>
<dbReference type="Proteomes" id="UP000034805">
    <property type="component" value="Unassembled WGS sequence"/>
</dbReference>
<dbReference type="PANTHER" id="PTHR16768:SF7">
    <property type="entry name" value="PROTEIN FAM107B-LIKE"/>
    <property type="match status" value="1"/>
</dbReference>
<evidence type="ECO:0000313" key="4">
    <source>
        <dbReference type="Proteomes" id="UP000034805"/>
    </source>
</evidence>
<protein>
    <recommendedName>
        <fullName evidence="5">Protein FAM107B-like</fullName>
    </recommendedName>
</protein>
<dbReference type="PANTHER" id="PTHR16768">
    <property type="entry name" value="DOWN REGULATED IN RENAL CARCINOMA 1/TU3A"/>
    <property type="match status" value="1"/>
</dbReference>
<organism evidence="3 4">
    <name type="scientific">Scleropages formosus</name>
    <name type="common">Asian bonytongue</name>
    <name type="synonym">Osteoglossum formosum</name>
    <dbReference type="NCBI Taxonomy" id="113540"/>
    <lineage>
        <taxon>Eukaryota</taxon>
        <taxon>Metazoa</taxon>
        <taxon>Chordata</taxon>
        <taxon>Craniata</taxon>
        <taxon>Vertebrata</taxon>
        <taxon>Euteleostomi</taxon>
        <taxon>Actinopterygii</taxon>
        <taxon>Neopterygii</taxon>
        <taxon>Teleostei</taxon>
        <taxon>Osteoglossocephala</taxon>
        <taxon>Osteoglossomorpha</taxon>
        <taxon>Osteoglossiformes</taxon>
        <taxon>Osteoglossidae</taxon>
        <taxon>Scleropages</taxon>
    </lineage>
</organism>
<reference evidence="3 4" key="1">
    <citation type="submission" date="2015-08" db="EMBL/GenBank/DDBJ databases">
        <title>The genome of the Asian arowana (Scleropages formosus).</title>
        <authorList>
            <person name="Tan M.H."/>
            <person name="Gan H.M."/>
            <person name="Croft L.J."/>
            <person name="Austin C.M."/>
        </authorList>
    </citation>
    <scope>NUCLEOTIDE SEQUENCE [LARGE SCALE GENOMIC DNA]</scope>
    <source>
        <strain evidence="3">Aro1</strain>
    </source>
</reference>
<accession>A0A0P7URD7</accession>
<feature type="region of interest" description="Disordered" evidence="2">
    <location>
        <begin position="23"/>
        <end position="151"/>
    </location>
</feature>
<feature type="non-terminal residue" evidence="3">
    <location>
        <position position="151"/>
    </location>
</feature>
<dbReference type="InterPro" id="IPR009533">
    <property type="entry name" value="FAM107"/>
</dbReference>
<evidence type="ECO:0008006" key="5">
    <source>
        <dbReference type="Google" id="ProtNLM"/>
    </source>
</evidence>
<evidence type="ECO:0000256" key="1">
    <source>
        <dbReference type="ARBA" id="ARBA00023054"/>
    </source>
</evidence>
<keyword evidence="1" id="KW-0175">Coiled coil</keyword>
<sequence length="151" mass="17752">MEGLLWFSNFSEPVLQTVERVMGEGAEERGKPGKGTERGRFSFSRSPSTLERQPRKPPRSAMEGGPALTPRKPSGSAMEPPSHQDLHREKPELQRVLEQRRLDQHREQEQALRPPSDLEQELRKRQQKLEEYEKEERKRREEQENVPEFVR</sequence>
<feature type="compositionally biased region" description="Basic and acidic residues" evidence="2">
    <location>
        <begin position="26"/>
        <end position="40"/>
    </location>
</feature>
<feature type="compositionally biased region" description="Basic and acidic residues" evidence="2">
    <location>
        <begin position="120"/>
        <end position="143"/>
    </location>
</feature>
<name>A0A0P7URD7_SCLFO</name>
<feature type="compositionally biased region" description="Basic and acidic residues" evidence="2">
    <location>
        <begin position="82"/>
        <end position="110"/>
    </location>
</feature>